<dbReference type="Gene3D" id="2.130.10.10">
    <property type="entry name" value="YVTN repeat-like/Quinoprotein amine dehydrogenase"/>
    <property type="match status" value="1"/>
</dbReference>
<keyword evidence="2" id="KW-0677">Repeat</keyword>
<dbReference type="InterPro" id="IPR001680">
    <property type="entry name" value="WD40_rpt"/>
</dbReference>
<dbReference type="PANTHER" id="PTHR19857:SF19">
    <property type="entry name" value="26S PROTEASOME REGULATORY SUBUNIT RPN14"/>
    <property type="match status" value="1"/>
</dbReference>
<evidence type="ECO:0000256" key="6">
    <source>
        <dbReference type="SAM" id="MobiDB-lite"/>
    </source>
</evidence>
<evidence type="ECO:0000256" key="3">
    <source>
        <dbReference type="ARBA" id="ARBA00022942"/>
    </source>
</evidence>
<keyword evidence="8" id="KW-1185">Reference proteome</keyword>
<sequence length="483" mass="52487">MKIEITASSSSDTQTYMQIQPDWAESGESCWLDVYERTVHSTASNSQELHQDERPNAKVISSPSSQYQLPLSDPSSGSETPHLVKILGRDATWIEVQADLKTNKHLRTVFQTPNDTVDVPDAKASDAADNAPQTLLQLHTVDVSKDERYVVVGGSDGVCMLWDSYNRAQMLPLNGHVMDVTSARFFPSSQVLLTGSLDFTLRIWSVQGRCAAVLKGHRGGVEDVAIVGKGRNVLSCGTDGLIQLWSVGTQEAIAKWANDDQSPVHCLSVMDDTAQLLAEGDYSPNMNEKEAETDEKVLFAGLDNGETLGVDIRARAAVLNLEGLAGSIISCAATTSTASLPMLFTGSEDGLLTVWDLRNTGAQCTRCCDAELLYTPCLEAPRRFTISPCQRPLEEFGLLMATEFAATGAVLAKLRSCLQNSLDRNTMLCAESLLPVKAVEFSVPVVTDACVSIFSNESACVERGEERFVWSINSNANENKNSY</sequence>
<dbReference type="AlphaFoldDB" id="A0AAD9LJR2"/>
<dbReference type="GO" id="GO:0000502">
    <property type="term" value="C:proteasome complex"/>
    <property type="evidence" value="ECO:0007669"/>
    <property type="project" value="UniProtKB-KW"/>
</dbReference>
<feature type="compositionally biased region" description="Low complexity" evidence="6">
    <location>
        <begin position="61"/>
        <end position="76"/>
    </location>
</feature>
<dbReference type="EMBL" id="JASMQC010000019">
    <property type="protein sequence ID" value="KAK1937884.1"/>
    <property type="molecule type" value="Genomic_DNA"/>
</dbReference>
<dbReference type="Pfam" id="PF00400">
    <property type="entry name" value="WD40"/>
    <property type="match status" value="3"/>
</dbReference>
<accession>A0AAD9LJR2</accession>
<proteinExistence type="inferred from homology"/>
<dbReference type="InterPro" id="IPR036322">
    <property type="entry name" value="WD40_repeat_dom_sf"/>
</dbReference>
<keyword evidence="3" id="KW-0647">Proteasome</keyword>
<comment type="caution">
    <text evidence="7">The sequence shown here is derived from an EMBL/GenBank/DDBJ whole genome shotgun (WGS) entry which is preliminary data.</text>
</comment>
<dbReference type="SMART" id="SM00320">
    <property type="entry name" value="WD40"/>
    <property type="match status" value="4"/>
</dbReference>
<feature type="region of interest" description="Disordered" evidence="6">
    <location>
        <begin position="42"/>
        <end position="81"/>
    </location>
</feature>
<evidence type="ECO:0000313" key="7">
    <source>
        <dbReference type="EMBL" id="KAK1937884.1"/>
    </source>
</evidence>
<dbReference type="PANTHER" id="PTHR19857">
    <property type="entry name" value="MITOCHONDRIAL DIVISION PROTEIN 1-RELATED"/>
    <property type="match status" value="1"/>
</dbReference>
<gene>
    <name evidence="7" type="ORF">P3T76_009621</name>
</gene>
<dbReference type="PROSITE" id="PS50082">
    <property type="entry name" value="WD_REPEATS_2"/>
    <property type="match status" value="3"/>
</dbReference>
<keyword evidence="1 5" id="KW-0853">WD repeat</keyword>
<evidence type="ECO:0000256" key="4">
    <source>
        <dbReference type="ARBA" id="ARBA00038321"/>
    </source>
</evidence>
<name>A0AAD9LJR2_9STRA</name>
<feature type="repeat" description="WD" evidence="5">
    <location>
        <begin position="342"/>
        <end position="359"/>
    </location>
</feature>
<dbReference type="InterPro" id="IPR015943">
    <property type="entry name" value="WD40/YVTN_repeat-like_dom_sf"/>
</dbReference>
<dbReference type="PRINTS" id="PR00320">
    <property type="entry name" value="GPROTEINBRPT"/>
</dbReference>
<dbReference type="InterPro" id="IPR020472">
    <property type="entry name" value="WD40_PAC1"/>
</dbReference>
<evidence type="ECO:0000256" key="2">
    <source>
        <dbReference type="ARBA" id="ARBA00022737"/>
    </source>
</evidence>
<protein>
    <submittedName>
        <fullName evidence="7">Proteasomal ATPase-associated factor 1</fullName>
    </submittedName>
</protein>
<evidence type="ECO:0000256" key="5">
    <source>
        <dbReference type="PROSITE-ProRule" id="PRU00221"/>
    </source>
</evidence>
<dbReference type="InterPro" id="IPR051179">
    <property type="entry name" value="WD_repeat_multifunction"/>
</dbReference>
<reference evidence="7" key="1">
    <citation type="submission" date="2023-08" db="EMBL/GenBank/DDBJ databases">
        <title>Reference Genome Resource for the Citrus Pathogen Phytophthora citrophthora.</title>
        <authorList>
            <person name="Moller H."/>
            <person name="Coetzee B."/>
            <person name="Rose L.J."/>
            <person name="Van Niekerk J.M."/>
        </authorList>
    </citation>
    <scope>NUCLEOTIDE SEQUENCE</scope>
    <source>
        <strain evidence="7">STE-U-9442</strain>
    </source>
</reference>
<comment type="similarity">
    <text evidence="4">Belongs to the WD repeat PAAF1/RPN14 family.</text>
</comment>
<evidence type="ECO:0000256" key="1">
    <source>
        <dbReference type="ARBA" id="ARBA00022574"/>
    </source>
</evidence>
<feature type="repeat" description="WD" evidence="5">
    <location>
        <begin position="214"/>
        <end position="255"/>
    </location>
</feature>
<dbReference type="SUPFAM" id="SSF50978">
    <property type="entry name" value="WD40 repeat-like"/>
    <property type="match status" value="1"/>
</dbReference>
<organism evidence="7 8">
    <name type="scientific">Phytophthora citrophthora</name>
    <dbReference type="NCBI Taxonomy" id="4793"/>
    <lineage>
        <taxon>Eukaryota</taxon>
        <taxon>Sar</taxon>
        <taxon>Stramenopiles</taxon>
        <taxon>Oomycota</taxon>
        <taxon>Peronosporomycetes</taxon>
        <taxon>Peronosporales</taxon>
        <taxon>Peronosporaceae</taxon>
        <taxon>Phytophthora</taxon>
    </lineage>
</organism>
<feature type="repeat" description="WD" evidence="5">
    <location>
        <begin position="173"/>
        <end position="207"/>
    </location>
</feature>
<dbReference type="PROSITE" id="PS50294">
    <property type="entry name" value="WD_REPEATS_REGION"/>
    <property type="match status" value="2"/>
</dbReference>
<dbReference type="Proteomes" id="UP001259832">
    <property type="component" value="Unassembled WGS sequence"/>
</dbReference>
<evidence type="ECO:0000313" key="8">
    <source>
        <dbReference type="Proteomes" id="UP001259832"/>
    </source>
</evidence>